<evidence type="ECO:0000256" key="9">
    <source>
        <dbReference type="ARBA" id="ARBA00023303"/>
    </source>
</evidence>
<dbReference type="Gene3D" id="2.60.120.10">
    <property type="entry name" value="Jelly Rolls"/>
    <property type="match status" value="1"/>
</dbReference>
<dbReference type="InterPro" id="IPR018490">
    <property type="entry name" value="cNMP-bd_dom_sf"/>
</dbReference>
<evidence type="ECO:0000259" key="11">
    <source>
        <dbReference type="PROSITE" id="PS50042"/>
    </source>
</evidence>
<feature type="transmembrane region" description="Helical" evidence="10">
    <location>
        <begin position="207"/>
        <end position="228"/>
    </location>
</feature>
<dbReference type="InterPro" id="IPR014710">
    <property type="entry name" value="RmlC-like_jellyroll"/>
</dbReference>
<accession>A0A1Q3CEF5</accession>
<dbReference type="Proteomes" id="UP000187406">
    <property type="component" value="Unassembled WGS sequence"/>
</dbReference>
<dbReference type="InterPro" id="IPR000595">
    <property type="entry name" value="cNMP-bd_dom"/>
</dbReference>
<keyword evidence="8" id="KW-1071">Ligand-gated ion channel</keyword>
<gene>
    <name evidence="12" type="ORF">CFOL_v3_21929</name>
</gene>
<evidence type="ECO:0000256" key="8">
    <source>
        <dbReference type="ARBA" id="ARBA00023286"/>
    </source>
</evidence>
<evidence type="ECO:0000256" key="1">
    <source>
        <dbReference type="ARBA" id="ARBA00004141"/>
    </source>
</evidence>
<evidence type="ECO:0000256" key="4">
    <source>
        <dbReference type="ARBA" id="ARBA00022692"/>
    </source>
</evidence>
<feature type="domain" description="Cyclic nucleotide-binding" evidence="11">
    <location>
        <begin position="600"/>
        <end position="668"/>
    </location>
</feature>
<reference evidence="13" key="1">
    <citation type="submission" date="2016-04" db="EMBL/GenBank/DDBJ databases">
        <title>Cephalotus genome sequencing.</title>
        <authorList>
            <person name="Fukushima K."/>
            <person name="Hasebe M."/>
            <person name="Fang X."/>
        </authorList>
    </citation>
    <scope>NUCLEOTIDE SEQUENCE [LARGE SCALE GENOMIC DNA]</scope>
    <source>
        <strain evidence="13">cv. St1</strain>
    </source>
</reference>
<dbReference type="Gene3D" id="1.10.287.630">
    <property type="entry name" value="Helix hairpin bin"/>
    <property type="match status" value="1"/>
</dbReference>
<evidence type="ECO:0000256" key="10">
    <source>
        <dbReference type="SAM" id="Phobius"/>
    </source>
</evidence>
<evidence type="ECO:0000256" key="7">
    <source>
        <dbReference type="ARBA" id="ARBA00023136"/>
    </source>
</evidence>
<keyword evidence="7 10" id="KW-0472">Membrane</keyword>
<keyword evidence="5 10" id="KW-1133">Transmembrane helix</keyword>
<keyword evidence="9" id="KW-0407">Ion channel</keyword>
<dbReference type="PROSITE" id="PS50042">
    <property type="entry name" value="CNMP_BINDING_3"/>
    <property type="match status" value="1"/>
</dbReference>
<dbReference type="Gene3D" id="1.10.287.70">
    <property type="match status" value="1"/>
</dbReference>
<comment type="subcellular location">
    <subcellularLocation>
        <location evidence="1">Membrane</location>
        <topology evidence="1">Multi-pass membrane protein</topology>
    </subcellularLocation>
</comment>
<comment type="caution">
    <text evidence="12">The sequence shown here is derived from an EMBL/GenBank/DDBJ whole genome shotgun (WGS) entry which is preliminary data.</text>
</comment>
<dbReference type="FunCoup" id="A0A1Q3CEF5">
    <property type="interactions" value="118"/>
</dbReference>
<dbReference type="SUPFAM" id="SSF51206">
    <property type="entry name" value="cAMP-binding domain-like"/>
    <property type="match status" value="1"/>
</dbReference>
<dbReference type="PANTHER" id="PTHR45651:SF11">
    <property type="entry name" value="CYCLIC NUCLEOTIDE-GATED ION CHANNEL 20, CHLOROPLASTIC-RELATED"/>
    <property type="match status" value="1"/>
</dbReference>
<name>A0A1Q3CEF5_CEPFO</name>
<feature type="transmembrane region" description="Helical" evidence="10">
    <location>
        <begin position="368"/>
        <end position="389"/>
    </location>
</feature>
<keyword evidence="6" id="KW-0406">Ion transport</keyword>
<evidence type="ECO:0000256" key="3">
    <source>
        <dbReference type="ARBA" id="ARBA00022448"/>
    </source>
</evidence>
<evidence type="ECO:0000313" key="12">
    <source>
        <dbReference type="EMBL" id="GAV78461.1"/>
    </source>
</evidence>
<keyword evidence="3" id="KW-0813">Transport</keyword>
<dbReference type="InterPro" id="IPR005821">
    <property type="entry name" value="Ion_trans_dom"/>
</dbReference>
<feature type="transmembrane region" description="Helical" evidence="10">
    <location>
        <begin position="235"/>
        <end position="258"/>
    </location>
</feature>
<feature type="transmembrane region" description="Helical" evidence="10">
    <location>
        <begin position="492"/>
        <end position="515"/>
    </location>
</feature>
<dbReference type="CDD" id="cd00038">
    <property type="entry name" value="CAP_ED"/>
    <property type="match status" value="1"/>
</dbReference>
<dbReference type="AlphaFoldDB" id="A0A1Q3CEF5"/>
<keyword evidence="4 10" id="KW-0812">Transmembrane</keyword>
<evidence type="ECO:0000313" key="13">
    <source>
        <dbReference type="Proteomes" id="UP000187406"/>
    </source>
</evidence>
<organism evidence="12 13">
    <name type="scientific">Cephalotus follicularis</name>
    <name type="common">Albany pitcher plant</name>
    <dbReference type="NCBI Taxonomy" id="3775"/>
    <lineage>
        <taxon>Eukaryota</taxon>
        <taxon>Viridiplantae</taxon>
        <taxon>Streptophyta</taxon>
        <taxon>Embryophyta</taxon>
        <taxon>Tracheophyta</taxon>
        <taxon>Spermatophyta</taxon>
        <taxon>Magnoliopsida</taxon>
        <taxon>eudicotyledons</taxon>
        <taxon>Gunneridae</taxon>
        <taxon>Pentapetalae</taxon>
        <taxon>rosids</taxon>
        <taxon>fabids</taxon>
        <taxon>Oxalidales</taxon>
        <taxon>Cephalotaceae</taxon>
        <taxon>Cephalotus</taxon>
    </lineage>
</organism>
<feature type="transmembrane region" description="Helical" evidence="10">
    <location>
        <begin position="293"/>
        <end position="319"/>
    </location>
</feature>
<keyword evidence="13" id="KW-1185">Reference proteome</keyword>
<proteinExistence type="inferred from homology"/>
<dbReference type="GO" id="GO:0005216">
    <property type="term" value="F:monoatomic ion channel activity"/>
    <property type="evidence" value="ECO:0007669"/>
    <property type="project" value="InterPro"/>
</dbReference>
<protein>
    <submittedName>
        <fullName evidence="12">Ion_trans domain-containing protein</fullName>
    </submittedName>
</protein>
<dbReference type="GO" id="GO:0016020">
    <property type="term" value="C:membrane"/>
    <property type="evidence" value="ECO:0007669"/>
    <property type="project" value="UniProtKB-SubCell"/>
</dbReference>
<dbReference type="EMBL" id="BDDD01001800">
    <property type="protein sequence ID" value="GAV78461.1"/>
    <property type="molecule type" value="Genomic_DNA"/>
</dbReference>
<evidence type="ECO:0000256" key="6">
    <source>
        <dbReference type="ARBA" id="ARBA00023065"/>
    </source>
</evidence>
<dbReference type="STRING" id="3775.A0A1Q3CEF5"/>
<dbReference type="Pfam" id="PF00520">
    <property type="entry name" value="Ion_trans"/>
    <property type="match status" value="1"/>
</dbReference>
<dbReference type="OrthoDB" id="421226at2759"/>
<evidence type="ECO:0000256" key="5">
    <source>
        <dbReference type="ARBA" id="ARBA00022989"/>
    </source>
</evidence>
<dbReference type="SUPFAM" id="SSF81324">
    <property type="entry name" value="Voltage-gated potassium channels"/>
    <property type="match status" value="1"/>
</dbReference>
<dbReference type="InParanoid" id="A0A1Q3CEF5"/>
<sequence length="770" mass="88183">MAGFENDELPMLSDTHGRLSDEDTRYQMFASKTRSASISIPMTPMDSYDNESNLVGHTGPLRNERRTPFIQMSGPIYVSHRPENLFRPNQGLTAGHKTVESKAEKFTSFNDMDRSDWLDDNYAGKNEHLLRSGQLGMCNDPYCTTCPTYHNSQTKNSKSSMIFDSKFHNAFYGDAKGWARQFISFLHQYVPGVMNPHAKVVQQWNKFFVISCLVAIFVDPLFFFLLSVEKDGKCIVISGPWTTVVVVLRSITDFIYFLNMLLQFRLAYVDTESRVVGAGELVDKPKKIALNYLYGYFLIDFFVVLPFPQIIVLSVLPKFLGSSGANYAKNLLRASVLVQYIPRLYRFLPLLAGQSPSGFIFESAWANFVINLLTFILSGHVVGSCWYLFGLQRVNECLRKACHDSGINNCVKFIDCGNGNDIEDFRSDQTWENWINNTDAVACIMGSGFNYGIYVQAVGLTTQTSIITKYVYSLFWGFQQISTLAGNQIPSYFVWEVLFTMAIIGLGLLLFALLIGNMQNFLQALGRRGLEMSLRRRDVEQWMSHRRLPPELRRRVREAERYTWAATRGVNEEILFNNLPEDLQRDIRRHLFKFVKKVRIFALMDDPILDSIRERLRQKTYIKGSKVLCHGGLIEKMVFVVRGQMESIGEGGIRVPLSIGDVCGEELLTWCLEHSSLNKDEKRIRIPGQRLLSNRTVRCLTNVEAFSLGAADLEEVTSLFARFLRNPRVQGAIRYESPYWRSLAAIRIQVAWRYRKKRLNRVEATKTRNS</sequence>
<dbReference type="PANTHER" id="PTHR45651">
    <property type="entry name" value="CYCLIC NUCLEOTIDE-GATED ION CHANNEL 15-RELATED-RELATED"/>
    <property type="match status" value="1"/>
</dbReference>
<comment type="similarity">
    <text evidence="2">Belongs to the cyclic nucleotide-gated cation channel (TC 1.A.1.5) family.</text>
</comment>
<evidence type="ECO:0000256" key="2">
    <source>
        <dbReference type="ARBA" id="ARBA00010486"/>
    </source>
</evidence>